<dbReference type="EMBL" id="LK052905">
    <property type="protein sequence ID" value="CDR45958.1"/>
    <property type="molecule type" value="Genomic_DNA"/>
</dbReference>
<feature type="transmembrane region" description="Helical" evidence="8">
    <location>
        <begin position="468"/>
        <end position="486"/>
    </location>
</feature>
<dbReference type="PROSITE" id="PS00218">
    <property type="entry name" value="AMINO_ACID_PERMEASE_1"/>
    <property type="match status" value="1"/>
</dbReference>
<dbReference type="PANTHER" id="PTHR43341">
    <property type="entry name" value="AMINO ACID PERMEASE"/>
    <property type="match status" value="1"/>
</dbReference>
<gene>
    <name evidence="10" type="ORF">CYFA0S_20e02278g</name>
</gene>
<evidence type="ECO:0000313" key="10">
    <source>
        <dbReference type="EMBL" id="CDR45958.1"/>
    </source>
</evidence>
<feature type="transmembrane region" description="Helical" evidence="8">
    <location>
        <begin position="61"/>
        <end position="82"/>
    </location>
</feature>
<dbReference type="VEuPathDB" id="FungiDB:BON22_0927"/>
<feature type="transmembrane region" description="Helical" evidence="8">
    <location>
        <begin position="88"/>
        <end position="109"/>
    </location>
</feature>
<keyword evidence="5" id="KW-0029">Amino-acid transport</keyword>
<evidence type="ECO:0000256" key="1">
    <source>
        <dbReference type="ARBA" id="ARBA00004141"/>
    </source>
</evidence>
<protein>
    <submittedName>
        <fullName evidence="10">CYFA0S20e02278g1_1</fullName>
    </submittedName>
</protein>
<dbReference type="PIRSF" id="PIRSF006060">
    <property type="entry name" value="AA_transporter"/>
    <property type="match status" value="1"/>
</dbReference>
<keyword evidence="4 8" id="KW-0812">Transmembrane</keyword>
<dbReference type="InterPro" id="IPR004840">
    <property type="entry name" value="Amino_acid_permease_CS"/>
</dbReference>
<evidence type="ECO:0000256" key="6">
    <source>
        <dbReference type="ARBA" id="ARBA00022989"/>
    </source>
</evidence>
<feature type="transmembrane region" description="Helical" evidence="8">
    <location>
        <begin position="351"/>
        <end position="370"/>
    </location>
</feature>
<evidence type="ECO:0000256" key="3">
    <source>
        <dbReference type="ARBA" id="ARBA00022448"/>
    </source>
</evidence>
<feature type="transmembrane region" description="Helical" evidence="8">
    <location>
        <begin position="396"/>
        <end position="413"/>
    </location>
</feature>
<comment type="similarity">
    <text evidence="2">Belongs to the amino acid-polyamine-organocation (APC) superfamily. YAT (TC 2.A.3.10) family.</text>
</comment>
<feature type="transmembrane region" description="Helical" evidence="8">
    <location>
        <begin position="199"/>
        <end position="222"/>
    </location>
</feature>
<dbReference type="Pfam" id="PF00324">
    <property type="entry name" value="AA_permease"/>
    <property type="match status" value="1"/>
</dbReference>
<sequence length="580" mass="64716">MSFTDKKSPQDSNDKVFIDVEANSIEEYDISDSVGITDAERAMLATKDGYRLKKGFKARHLSMIAIGGALGTGLLIGSGAALSSAGPANLLIAYTFIGLLVYTVMCSLAEMATYIPLPDGFAGYAHRYVDEALGFSLGWCYLIKFWIGTANQITAGAMVMQYWVSRDIINPGVWITIFIIIIVFINIFGVKVFGEFEFILSSVKVVIVLGVIVLMICIALGGSPTHDRLGFRYWQDPGAFKPYPGIADESKAKFVSFAQVLVTAVFSYGGTELIGVTLGEAQNPRRNVPKAIRLTFYRIVIFYVLAVFFLGMCVPYNDPLLIDATKASTSANASPFVVAIKNARITGLDHLMNVCILVFIFSASNSDLYIGTRTLYGLAINGNAPKLFAKTNKWGIPYYSLILSTAFCALAYMSCVSSSQTVFGYFVNVTSLFGLITWICILVIHIYFVKALEVQGIDRNTLAYKAPWHPYSTYIALFFAVLVAIIKNFTVFINGFNYKSFITGYIAAPTFFFLWAGYKLVHKTKVRKPEDVDLISLKHFIDEEEEQGKIEEAERRERLKHKTSIFDREWFYEKFVSWLF</sequence>
<feature type="transmembrane region" description="Helical" evidence="8">
    <location>
        <begin position="425"/>
        <end position="448"/>
    </location>
</feature>
<dbReference type="AlphaFoldDB" id="A0A061B7S2"/>
<evidence type="ECO:0000256" key="2">
    <source>
        <dbReference type="ARBA" id="ARBA00006983"/>
    </source>
</evidence>
<dbReference type="InterPro" id="IPR050524">
    <property type="entry name" value="APC_YAT"/>
</dbReference>
<feature type="transmembrane region" description="Helical" evidence="8">
    <location>
        <begin position="168"/>
        <end position="193"/>
    </location>
</feature>
<dbReference type="FunFam" id="1.20.1740.10:FF:000006">
    <property type="entry name" value="General amino acid permease"/>
    <property type="match status" value="1"/>
</dbReference>
<dbReference type="OrthoDB" id="3900342at2759"/>
<dbReference type="PANTHER" id="PTHR43341:SF9">
    <property type="entry name" value="DICARBOXYLIC AMINO ACID PERMEASE"/>
    <property type="match status" value="1"/>
</dbReference>
<dbReference type="Gene3D" id="1.20.1740.10">
    <property type="entry name" value="Amino acid/polyamine transporter I"/>
    <property type="match status" value="1"/>
</dbReference>
<dbReference type="GO" id="GO:0015171">
    <property type="term" value="F:amino acid transmembrane transporter activity"/>
    <property type="evidence" value="ECO:0007669"/>
    <property type="project" value="TreeGrafter"/>
</dbReference>
<evidence type="ECO:0000256" key="7">
    <source>
        <dbReference type="ARBA" id="ARBA00023136"/>
    </source>
</evidence>
<feature type="transmembrane region" description="Helical" evidence="8">
    <location>
        <begin position="295"/>
        <end position="317"/>
    </location>
</feature>
<dbReference type="GO" id="GO:0016020">
    <property type="term" value="C:membrane"/>
    <property type="evidence" value="ECO:0007669"/>
    <property type="project" value="UniProtKB-SubCell"/>
</dbReference>
<name>A0A061B7S2_CYBFA</name>
<keyword evidence="6 8" id="KW-1133">Transmembrane helix</keyword>
<proteinExistence type="inferred from homology"/>
<evidence type="ECO:0000259" key="9">
    <source>
        <dbReference type="Pfam" id="PF00324"/>
    </source>
</evidence>
<dbReference type="PhylomeDB" id="A0A061B7S2"/>
<comment type="subcellular location">
    <subcellularLocation>
        <location evidence="1">Membrane</location>
        <topology evidence="1">Multi-pass membrane protein</topology>
    </subcellularLocation>
</comment>
<evidence type="ECO:0000256" key="8">
    <source>
        <dbReference type="SAM" id="Phobius"/>
    </source>
</evidence>
<organism evidence="10">
    <name type="scientific">Cyberlindnera fabianii</name>
    <name type="common">Yeast</name>
    <name type="synonym">Hansenula fabianii</name>
    <dbReference type="NCBI Taxonomy" id="36022"/>
    <lineage>
        <taxon>Eukaryota</taxon>
        <taxon>Fungi</taxon>
        <taxon>Dikarya</taxon>
        <taxon>Ascomycota</taxon>
        <taxon>Saccharomycotina</taxon>
        <taxon>Saccharomycetes</taxon>
        <taxon>Phaffomycetales</taxon>
        <taxon>Phaffomycetaceae</taxon>
        <taxon>Cyberlindnera</taxon>
    </lineage>
</organism>
<feature type="domain" description="Amino acid permease/ SLC12A" evidence="9">
    <location>
        <begin position="60"/>
        <end position="527"/>
    </location>
</feature>
<feature type="transmembrane region" description="Helical" evidence="8">
    <location>
        <begin position="498"/>
        <end position="518"/>
    </location>
</feature>
<keyword evidence="3" id="KW-0813">Transport</keyword>
<reference evidence="10" key="1">
    <citation type="journal article" date="2014" name="Genome Announc.">
        <title>Genome sequence of the yeast Cyberlindnera fabianii (Hansenula fabianii).</title>
        <authorList>
            <person name="Freel K.C."/>
            <person name="Sarilar V."/>
            <person name="Neuveglise C."/>
            <person name="Devillers H."/>
            <person name="Friedrich A."/>
            <person name="Schacherer J."/>
        </authorList>
    </citation>
    <scope>NUCLEOTIDE SEQUENCE</scope>
    <source>
        <strain evidence="10">YJS4271</strain>
    </source>
</reference>
<keyword evidence="7 8" id="KW-0472">Membrane</keyword>
<evidence type="ECO:0000256" key="4">
    <source>
        <dbReference type="ARBA" id="ARBA00022692"/>
    </source>
</evidence>
<dbReference type="InterPro" id="IPR004841">
    <property type="entry name" value="AA-permease/SLC12A_dom"/>
</dbReference>
<accession>A0A061B7S2</accession>
<evidence type="ECO:0000256" key="5">
    <source>
        <dbReference type="ARBA" id="ARBA00022970"/>
    </source>
</evidence>